<reference evidence="1" key="1">
    <citation type="journal article" date="2020" name="Stud. Mycol.">
        <title>101 Dothideomycetes genomes: a test case for predicting lifestyles and emergence of pathogens.</title>
        <authorList>
            <person name="Haridas S."/>
            <person name="Albert R."/>
            <person name="Binder M."/>
            <person name="Bloem J."/>
            <person name="Labutti K."/>
            <person name="Salamov A."/>
            <person name="Andreopoulos B."/>
            <person name="Baker S."/>
            <person name="Barry K."/>
            <person name="Bills G."/>
            <person name="Bluhm B."/>
            <person name="Cannon C."/>
            <person name="Castanera R."/>
            <person name="Culley D."/>
            <person name="Daum C."/>
            <person name="Ezra D."/>
            <person name="Gonzalez J."/>
            <person name="Henrissat B."/>
            <person name="Kuo A."/>
            <person name="Liang C."/>
            <person name="Lipzen A."/>
            <person name="Lutzoni F."/>
            <person name="Magnuson J."/>
            <person name="Mondo S."/>
            <person name="Nolan M."/>
            <person name="Ohm R."/>
            <person name="Pangilinan J."/>
            <person name="Park H.-J."/>
            <person name="Ramirez L."/>
            <person name="Alfaro M."/>
            <person name="Sun H."/>
            <person name="Tritt A."/>
            <person name="Yoshinaga Y."/>
            <person name="Zwiers L.-H."/>
            <person name="Turgeon B."/>
            <person name="Goodwin S."/>
            <person name="Spatafora J."/>
            <person name="Crous P."/>
            <person name="Grigoriev I."/>
        </authorList>
    </citation>
    <scope>NUCLEOTIDE SEQUENCE</scope>
    <source>
        <strain evidence="1">CBS 122681</strain>
    </source>
</reference>
<dbReference type="OrthoDB" id="3799527at2759"/>
<protein>
    <recommendedName>
        <fullName evidence="3">F-box domain-containing protein</fullName>
    </recommendedName>
</protein>
<dbReference type="InterPro" id="IPR032675">
    <property type="entry name" value="LRR_dom_sf"/>
</dbReference>
<dbReference type="EMBL" id="MU004294">
    <property type="protein sequence ID" value="KAF2661390.1"/>
    <property type="molecule type" value="Genomic_DNA"/>
</dbReference>
<dbReference type="AlphaFoldDB" id="A0A6A6TNK3"/>
<dbReference type="Gene3D" id="3.80.10.10">
    <property type="entry name" value="Ribonuclease Inhibitor"/>
    <property type="match status" value="1"/>
</dbReference>
<dbReference type="SUPFAM" id="SSF52047">
    <property type="entry name" value="RNI-like"/>
    <property type="match status" value="1"/>
</dbReference>
<name>A0A6A6TNK3_9PLEO</name>
<proteinExistence type="predicted"/>
<sequence>MFRHFSFTIRPFQNNIKTRILYDANFLIPIIAKLRVDMGTVADWAIFPTRDLERGSKDHLGTLQSFLEMLPQKLTTATALNSLAFDFTDKWQTDFDEGKNDAPLIWFPMLDHLRSGLSRVFKSTIALSENLVDLQLSLPCTYGFAVVAEAISDDTLARLRHLRLQVVDGTGIGGPPGKLVNNYTKSNLLEEYPNEEYAPAVAKIISKCKNLRTLGVSGTQHLDCDAINWQPSAGGLDTLHLQRVSLTSKTLIKLLSSAKNYTDRSSLFCTWLEEVRLKAGTWAEVFKHMRNCPSLRYTNMHHLEYDEDGESRHLRSYVGHMDGDYEKIWTVDKEDRKEMTSVMEYVIARSGQYPNEFNEVAVWDEYYSDGTEGWTSGFILVD</sequence>
<evidence type="ECO:0000313" key="1">
    <source>
        <dbReference type="EMBL" id="KAF2661390.1"/>
    </source>
</evidence>
<accession>A0A6A6TNK3</accession>
<dbReference type="Proteomes" id="UP000799324">
    <property type="component" value="Unassembled WGS sequence"/>
</dbReference>
<evidence type="ECO:0000313" key="2">
    <source>
        <dbReference type="Proteomes" id="UP000799324"/>
    </source>
</evidence>
<gene>
    <name evidence="1" type="ORF">K491DRAFT_452485</name>
</gene>
<keyword evidence="2" id="KW-1185">Reference proteome</keyword>
<evidence type="ECO:0008006" key="3">
    <source>
        <dbReference type="Google" id="ProtNLM"/>
    </source>
</evidence>
<organism evidence="1 2">
    <name type="scientific">Lophiostoma macrostomum CBS 122681</name>
    <dbReference type="NCBI Taxonomy" id="1314788"/>
    <lineage>
        <taxon>Eukaryota</taxon>
        <taxon>Fungi</taxon>
        <taxon>Dikarya</taxon>
        <taxon>Ascomycota</taxon>
        <taxon>Pezizomycotina</taxon>
        <taxon>Dothideomycetes</taxon>
        <taxon>Pleosporomycetidae</taxon>
        <taxon>Pleosporales</taxon>
        <taxon>Lophiostomataceae</taxon>
        <taxon>Lophiostoma</taxon>
    </lineage>
</organism>